<dbReference type="STRING" id="161398.PP2015_261"/>
<organism evidence="4 5">
    <name type="scientific">Pseudoalteromonas phenolica</name>
    <dbReference type="NCBI Taxonomy" id="161398"/>
    <lineage>
        <taxon>Bacteria</taxon>
        <taxon>Pseudomonadati</taxon>
        <taxon>Pseudomonadota</taxon>
        <taxon>Gammaproteobacteria</taxon>
        <taxon>Alteromonadales</taxon>
        <taxon>Pseudoalteromonadaceae</taxon>
        <taxon>Pseudoalteromonas</taxon>
    </lineage>
</organism>
<evidence type="ECO:0000256" key="2">
    <source>
        <dbReference type="SAM" id="Phobius"/>
    </source>
</evidence>
<evidence type="ECO:0000313" key="4">
    <source>
        <dbReference type="EMBL" id="ALO40788.1"/>
    </source>
</evidence>
<proteinExistence type="predicted"/>
<feature type="compositionally biased region" description="Polar residues" evidence="1">
    <location>
        <begin position="602"/>
        <end position="612"/>
    </location>
</feature>
<dbReference type="EMBL" id="CP013187">
    <property type="protein sequence ID" value="ALO40788.1"/>
    <property type="molecule type" value="Genomic_DNA"/>
</dbReference>
<protein>
    <recommendedName>
        <fullName evidence="3">DUF7305 domain-containing protein</fullName>
    </recommendedName>
</protein>
<dbReference type="Pfam" id="PF23981">
    <property type="entry name" value="DUF7305"/>
    <property type="match status" value="1"/>
</dbReference>
<dbReference type="RefSeq" id="WP_227009203.1">
    <property type="nucleotide sequence ID" value="NZ_CP013187.1"/>
</dbReference>
<evidence type="ECO:0000313" key="5">
    <source>
        <dbReference type="Proteomes" id="UP000061457"/>
    </source>
</evidence>
<evidence type="ECO:0000256" key="1">
    <source>
        <dbReference type="SAM" id="MobiDB-lite"/>
    </source>
</evidence>
<dbReference type="KEGG" id="pphe:PP2015_261"/>
<dbReference type="PATRIC" id="fig|161398.10.peg.268"/>
<evidence type="ECO:0000259" key="3">
    <source>
        <dbReference type="Pfam" id="PF23981"/>
    </source>
</evidence>
<dbReference type="Proteomes" id="UP000061457">
    <property type="component" value="Chromosome I"/>
</dbReference>
<keyword evidence="5" id="KW-1185">Reference proteome</keyword>
<feature type="region of interest" description="Disordered" evidence="1">
    <location>
        <begin position="591"/>
        <end position="612"/>
    </location>
</feature>
<dbReference type="AlphaFoldDB" id="A0A0S2JY53"/>
<name>A0A0S2JY53_9GAMM</name>
<keyword evidence="2" id="KW-1133">Transmembrane helix</keyword>
<gene>
    <name evidence="4" type="ORF">PP2015_261</name>
</gene>
<keyword evidence="2" id="KW-0472">Membrane</keyword>
<feature type="transmembrane region" description="Helical" evidence="2">
    <location>
        <begin position="7"/>
        <end position="27"/>
    </location>
</feature>
<dbReference type="InterPro" id="IPR055729">
    <property type="entry name" value="DUF7305"/>
</dbReference>
<sequence length="612" mass="65489">MKQQSGFTLIKVMLMSTMASVVVIGALKETVIQERLTGNFQKDMNARLLAEKGIFTAANNLQKIVSDNSSFSVDDLVNQHGLHVGNGEIGDDTVYKARLSKSAEGLLEITSLGQRYYGDANQQLVARFELKPADIKSPFQHAVTGCKGVNLSGSGVVDSYDSSKGPYSETNRDSSGHVNTVIGDSSVTITGNSPIKGDVKASGVIYLKGSSPIIGDVHSNTGVEISGGGGTSYRVEGNVYSGGFFTHRGGEVKGYVRAVGNVEMKWGSKIINANNDPYDIMYGGTGNFPASYHAQESVQLDDGTTRQNVSYSDAYFRKTPEIEPVKVYDPSSPDYDPAKPNKECDPFELPLNMPDVMEQNPERDQDFAVGATQTYMFTPKIGRLMTSQVGIKKAVALDSKKAEIYLFDNLSQSHGISDTTEERVFGMKNFKVYSDGKMTITGGDVIFLVDGDFVLDGNAKLTIKSGSSLTVFTTGKVILGASGQVITEKEGMTSSGIPSLNFFSSYSGRDGFQVKGASDMYATIYAPLTQVKLSGSGQLYGTVRGSIIDSSGGSGVHFDSALKDVNFGSGGGSDEKSQLIFKGWFFEPAKPLPDLETDEGETSNSDSGSTDD</sequence>
<accession>A0A0S2JY53</accession>
<reference evidence="4 5" key="1">
    <citation type="submission" date="2015-11" db="EMBL/GenBank/DDBJ databases">
        <authorList>
            <person name="Zhang Y."/>
            <person name="Guo Z."/>
        </authorList>
    </citation>
    <scope>NUCLEOTIDE SEQUENCE [LARGE SCALE GENOMIC DNA]</scope>
    <source>
        <strain evidence="4 5">KCTC 12086</strain>
    </source>
</reference>
<feature type="domain" description="DUF7305" evidence="3">
    <location>
        <begin position="429"/>
        <end position="564"/>
    </location>
</feature>
<keyword evidence="2" id="KW-0812">Transmembrane</keyword>